<sequence length="531" mass="57688">KTPWFRRCNHYANTPVPLPDYNLRRTISDHEVHGTEIHLVPQPSLDPADPLNWAAWRKAAILICMSLYAFINNYTSSSLSSAFPILATPAVFNPPVPFAKLSHLIAVNVLMQGAANLLWVPLANIFGRRPIVLLNILILTLSSMWAGLATSFNSLLVARFFMGVGGAPADTIAPDIVGEIYFMHQRGRAMAIYTVFLAIGSLLGGLTGSYIAVQAGVPWIHWINVILSAALFVLCLFFQPETLFERERMELRPVDDPDVTSSEGKPSAVKTEKVRSDSAPNYAPYTFLRSLNIGTYRGGVAAKFLGPFLTLRLPGVWLVMLWYGGLVGGVVTISTIGATLVAAPPYLWGSNAGLINVGGVVGAILGALCTYALADFAITRRAKHESHGYAEPEDRLAIAFPGLFFATTGLWMFGFCAQNPSPKAWVGLEVGLGMLTFGLMQVPSIGFTYVIEAYNAVSGDCFVAITCLRAIISFAWTFFVGTWTEKDGPAVAFGVFGGLMGAFSLLTIPQILWGKRTRIATAKWLPEHPDH</sequence>
<dbReference type="GO" id="GO:0022857">
    <property type="term" value="F:transmembrane transporter activity"/>
    <property type="evidence" value="ECO:0007669"/>
    <property type="project" value="InterPro"/>
</dbReference>
<feature type="transmembrane region" description="Helical" evidence="5">
    <location>
        <begin position="354"/>
        <end position="374"/>
    </location>
</feature>
<feature type="transmembrane region" description="Helical" evidence="5">
    <location>
        <begin position="101"/>
        <end position="119"/>
    </location>
</feature>
<feature type="transmembrane region" description="Helical" evidence="5">
    <location>
        <begin position="190"/>
        <end position="213"/>
    </location>
</feature>
<dbReference type="Pfam" id="PF07690">
    <property type="entry name" value="MFS_1"/>
    <property type="match status" value="1"/>
</dbReference>
<organism evidence="7 8">
    <name type="scientific">Glonium stellatum</name>
    <dbReference type="NCBI Taxonomy" id="574774"/>
    <lineage>
        <taxon>Eukaryota</taxon>
        <taxon>Fungi</taxon>
        <taxon>Dikarya</taxon>
        <taxon>Ascomycota</taxon>
        <taxon>Pezizomycotina</taxon>
        <taxon>Dothideomycetes</taxon>
        <taxon>Pleosporomycetidae</taxon>
        <taxon>Gloniales</taxon>
        <taxon>Gloniaceae</taxon>
        <taxon>Glonium</taxon>
    </lineage>
</organism>
<dbReference type="EMBL" id="KV749882">
    <property type="protein sequence ID" value="OCL07391.1"/>
    <property type="molecule type" value="Genomic_DNA"/>
</dbReference>
<evidence type="ECO:0000256" key="4">
    <source>
        <dbReference type="ARBA" id="ARBA00023136"/>
    </source>
</evidence>
<evidence type="ECO:0000256" key="3">
    <source>
        <dbReference type="ARBA" id="ARBA00022989"/>
    </source>
</evidence>
<dbReference type="InterPro" id="IPR020846">
    <property type="entry name" value="MFS_dom"/>
</dbReference>
<keyword evidence="2 5" id="KW-0812">Transmembrane</keyword>
<evidence type="ECO:0000256" key="5">
    <source>
        <dbReference type="SAM" id="Phobius"/>
    </source>
</evidence>
<dbReference type="Gene3D" id="1.20.1250.20">
    <property type="entry name" value="MFS general substrate transporter like domains"/>
    <property type="match status" value="1"/>
</dbReference>
<dbReference type="PROSITE" id="PS50850">
    <property type="entry name" value="MFS"/>
    <property type="match status" value="1"/>
</dbReference>
<feature type="transmembrane region" description="Helical" evidence="5">
    <location>
        <begin position="219"/>
        <end position="238"/>
    </location>
</feature>
<keyword evidence="3 5" id="KW-1133">Transmembrane helix</keyword>
<dbReference type="InterPro" id="IPR036259">
    <property type="entry name" value="MFS_trans_sf"/>
</dbReference>
<dbReference type="GO" id="GO:0005886">
    <property type="term" value="C:plasma membrane"/>
    <property type="evidence" value="ECO:0007669"/>
    <property type="project" value="TreeGrafter"/>
</dbReference>
<feature type="transmembrane region" description="Helical" evidence="5">
    <location>
        <begin position="316"/>
        <end position="342"/>
    </location>
</feature>
<feature type="transmembrane region" description="Helical" evidence="5">
    <location>
        <begin position="395"/>
        <end position="413"/>
    </location>
</feature>
<dbReference type="OrthoDB" id="2533084at2759"/>
<name>A0A8E2EZG3_9PEZI</name>
<feature type="non-terminal residue" evidence="7">
    <location>
        <position position="1"/>
    </location>
</feature>
<feature type="transmembrane region" description="Helical" evidence="5">
    <location>
        <begin position="462"/>
        <end position="484"/>
    </location>
</feature>
<feature type="transmembrane region" description="Helical" evidence="5">
    <location>
        <begin position="425"/>
        <end position="450"/>
    </location>
</feature>
<feature type="domain" description="Major facilitator superfamily (MFS) profile" evidence="6">
    <location>
        <begin position="61"/>
        <end position="531"/>
    </location>
</feature>
<proteinExistence type="predicted"/>
<dbReference type="SUPFAM" id="SSF103473">
    <property type="entry name" value="MFS general substrate transporter"/>
    <property type="match status" value="1"/>
</dbReference>
<evidence type="ECO:0000313" key="7">
    <source>
        <dbReference type="EMBL" id="OCL07391.1"/>
    </source>
</evidence>
<evidence type="ECO:0000256" key="1">
    <source>
        <dbReference type="ARBA" id="ARBA00004141"/>
    </source>
</evidence>
<keyword evidence="8" id="KW-1185">Reference proteome</keyword>
<comment type="subcellular location">
    <subcellularLocation>
        <location evidence="1">Membrane</location>
        <topology evidence="1">Multi-pass membrane protein</topology>
    </subcellularLocation>
</comment>
<reference evidence="7 8" key="1">
    <citation type="journal article" date="2016" name="Nat. Commun.">
        <title>Ectomycorrhizal ecology is imprinted in the genome of the dominant symbiotic fungus Cenococcum geophilum.</title>
        <authorList>
            <consortium name="DOE Joint Genome Institute"/>
            <person name="Peter M."/>
            <person name="Kohler A."/>
            <person name="Ohm R.A."/>
            <person name="Kuo A."/>
            <person name="Krutzmann J."/>
            <person name="Morin E."/>
            <person name="Arend M."/>
            <person name="Barry K.W."/>
            <person name="Binder M."/>
            <person name="Choi C."/>
            <person name="Clum A."/>
            <person name="Copeland A."/>
            <person name="Grisel N."/>
            <person name="Haridas S."/>
            <person name="Kipfer T."/>
            <person name="LaButti K."/>
            <person name="Lindquist E."/>
            <person name="Lipzen A."/>
            <person name="Maire R."/>
            <person name="Meier B."/>
            <person name="Mihaltcheva S."/>
            <person name="Molinier V."/>
            <person name="Murat C."/>
            <person name="Poggeler S."/>
            <person name="Quandt C.A."/>
            <person name="Sperisen C."/>
            <person name="Tritt A."/>
            <person name="Tisserant E."/>
            <person name="Crous P.W."/>
            <person name="Henrissat B."/>
            <person name="Nehls U."/>
            <person name="Egli S."/>
            <person name="Spatafora J.W."/>
            <person name="Grigoriev I.V."/>
            <person name="Martin F.M."/>
        </authorList>
    </citation>
    <scope>NUCLEOTIDE SEQUENCE [LARGE SCALE GENOMIC DNA]</scope>
    <source>
        <strain evidence="7 8">CBS 207.34</strain>
    </source>
</reference>
<keyword evidence="4 5" id="KW-0472">Membrane</keyword>
<evidence type="ECO:0000256" key="2">
    <source>
        <dbReference type="ARBA" id="ARBA00022692"/>
    </source>
</evidence>
<dbReference type="PANTHER" id="PTHR23502">
    <property type="entry name" value="MAJOR FACILITATOR SUPERFAMILY"/>
    <property type="match status" value="1"/>
</dbReference>
<protein>
    <submittedName>
        <fullName evidence="7">MFS general substrate transporter</fullName>
    </submittedName>
</protein>
<feature type="transmembrane region" description="Helical" evidence="5">
    <location>
        <begin position="156"/>
        <end position="178"/>
    </location>
</feature>
<dbReference type="InterPro" id="IPR011701">
    <property type="entry name" value="MFS"/>
</dbReference>
<evidence type="ECO:0000259" key="6">
    <source>
        <dbReference type="PROSITE" id="PS50850"/>
    </source>
</evidence>
<accession>A0A8E2EZG3</accession>
<feature type="transmembrane region" description="Helical" evidence="5">
    <location>
        <begin position="490"/>
        <end position="513"/>
    </location>
</feature>
<dbReference type="Proteomes" id="UP000250140">
    <property type="component" value="Unassembled WGS sequence"/>
</dbReference>
<dbReference type="PANTHER" id="PTHR23502:SF181">
    <property type="entry name" value="MAJOR FACILITATOR SUPERFAMILY (MFS) PROFILE DOMAIN-CONTAINING PROTEIN"/>
    <property type="match status" value="1"/>
</dbReference>
<feature type="transmembrane region" description="Helical" evidence="5">
    <location>
        <begin position="131"/>
        <end position="150"/>
    </location>
</feature>
<evidence type="ECO:0000313" key="8">
    <source>
        <dbReference type="Proteomes" id="UP000250140"/>
    </source>
</evidence>
<dbReference type="AlphaFoldDB" id="A0A8E2EZG3"/>
<gene>
    <name evidence="7" type="ORF">AOQ84DRAFT_409076</name>
</gene>